<sequence>MIAWLLKVRIKTIVLLVIILIIFFFKKRIKDENESKRTILLWWTPFLYEDQKLISCDTIYECIVTKNRSLRERATAFLFYGSNFDKNDLPLPKNNVPWAMFHEESPKNLPFFLYREGQEMFNITSTFSRNSDLPLTLQYLEDIDAITDTRYYLPVDEKNKLLKEIAPVLYIQSDCETPVERDFYVSELMKFIKVDSYGKCLNNKKMPKELTLEKTLENLYDPHLMKFVSRYKFAIAIENAVCQDYITEKLWRPLMAGSIPIYLGSPSIKEWLPTSRSALLISDYDNISNLADYIKTINSNDTLYKQYMEHKILRKISNHRLKNACRKGSFGIENNDDFTIPAFECFVCKTINKGLYRRHYDSVYTCEKPKSNNLSIQNWWITHWESGKCEAKTLQYFIETLKVSNYSKETFENKYAELLQNRYC</sequence>
<gene>
    <name evidence="14" type="ORF">RN001_002896</name>
</gene>
<dbReference type="PANTHER" id="PTHR11929:SF194">
    <property type="entry name" value="ALPHA-(1,3)-FUCOSYLTRANSFERASE 10"/>
    <property type="match status" value="1"/>
</dbReference>
<keyword evidence="10" id="KW-0325">Glycoprotein</keyword>
<evidence type="ECO:0000256" key="2">
    <source>
        <dbReference type="ARBA" id="ARBA00004922"/>
    </source>
</evidence>
<dbReference type="Gene3D" id="3.40.50.11660">
    <property type="entry name" value="Glycosyl transferase family 10, C-terminal domain"/>
    <property type="match status" value="1"/>
</dbReference>
<evidence type="ECO:0000256" key="9">
    <source>
        <dbReference type="ARBA" id="ARBA00023136"/>
    </source>
</evidence>
<keyword evidence="15" id="KW-1185">Reference proteome</keyword>
<keyword evidence="8 11" id="KW-1133">Transmembrane helix</keyword>
<evidence type="ECO:0000256" key="4">
    <source>
        <dbReference type="ARBA" id="ARBA00022676"/>
    </source>
</evidence>
<dbReference type="FunFam" id="3.40.50.11660:FF:000002">
    <property type="entry name" value="Alpha-(1,3)-fucosyltransferase"/>
    <property type="match status" value="1"/>
</dbReference>
<evidence type="ECO:0000256" key="5">
    <source>
        <dbReference type="ARBA" id="ARBA00022679"/>
    </source>
</evidence>
<dbReference type="SUPFAM" id="SSF53756">
    <property type="entry name" value="UDP-Glycosyltransferase/glycogen phosphorylase"/>
    <property type="match status" value="1"/>
</dbReference>
<evidence type="ECO:0000256" key="6">
    <source>
        <dbReference type="ARBA" id="ARBA00022692"/>
    </source>
</evidence>
<keyword evidence="5 11" id="KW-0808">Transferase</keyword>
<dbReference type="EC" id="2.4.1.-" evidence="11"/>
<dbReference type="Proteomes" id="UP001353858">
    <property type="component" value="Unassembled WGS sequence"/>
</dbReference>
<dbReference type="Pfam" id="PF17039">
    <property type="entry name" value="Glyco_tran_10_N"/>
    <property type="match status" value="1"/>
</dbReference>
<dbReference type="Pfam" id="PF00852">
    <property type="entry name" value="Glyco_transf_10"/>
    <property type="match status" value="1"/>
</dbReference>
<evidence type="ECO:0000256" key="1">
    <source>
        <dbReference type="ARBA" id="ARBA00004447"/>
    </source>
</evidence>
<dbReference type="InterPro" id="IPR055270">
    <property type="entry name" value="Glyco_tran_10_C"/>
</dbReference>
<keyword evidence="4 11" id="KW-0328">Glycosyltransferase</keyword>
<feature type="domain" description="Fucosyltransferase N-terminal" evidence="13">
    <location>
        <begin position="35"/>
        <end position="135"/>
    </location>
</feature>
<evidence type="ECO:0000256" key="10">
    <source>
        <dbReference type="ARBA" id="ARBA00023180"/>
    </source>
</evidence>
<evidence type="ECO:0000256" key="11">
    <source>
        <dbReference type="RuleBase" id="RU003832"/>
    </source>
</evidence>
<accession>A0AAN7QBB1</accession>
<proteinExistence type="inferred from homology"/>
<evidence type="ECO:0000313" key="15">
    <source>
        <dbReference type="Proteomes" id="UP001353858"/>
    </source>
</evidence>
<keyword evidence="9 11" id="KW-0472">Membrane</keyword>
<feature type="domain" description="Fucosyltransferase C-terminal" evidence="12">
    <location>
        <begin position="168"/>
        <end position="322"/>
    </location>
</feature>
<dbReference type="PANTHER" id="PTHR11929">
    <property type="entry name" value="ALPHA- 1,3 -FUCOSYLTRANSFERASE"/>
    <property type="match status" value="1"/>
</dbReference>
<dbReference type="GO" id="GO:0046920">
    <property type="term" value="F:alpha-(1-&gt;3)-fucosyltransferase activity"/>
    <property type="evidence" value="ECO:0007669"/>
    <property type="project" value="TreeGrafter"/>
</dbReference>
<feature type="transmembrane region" description="Helical" evidence="11">
    <location>
        <begin position="6"/>
        <end position="25"/>
    </location>
</feature>
<keyword evidence="6 11" id="KW-0812">Transmembrane</keyword>
<evidence type="ECO:0000256" key="8">
    <source>
        <dbReference type="ARBA" id="ARBA00022989"/>
    </source>
</evidence>
<evidence type="ECO:0000259" key="13">
    <source>
        <dbReference type="Pfam" id="PF17039"/>
    </source>
</evidence>
<comment type="subcellular location">
    <subcellularLocation>
        <location evidence="1 11">Golgi apparatus</location>
        <location evidence="1 11">Golgi stack membrane</location>
        <topology evidence="1 11">Single-pass type II membrane protein</topology>
    </subcellularLocation>
</comment>
<evidence type="ECO:0000259" key="12">
    <source>
        <dbReference type="Pfam" id="PF00852"/>
    </source>
</evidence>
<comment type="similarity">
    <text evidence="3 11">Belongs to the glycosyltransferase 10 family.</text>
</comment>
<keyword evidence="7" id="KW-0735">Signal-anchor</keyword>
<evidence type="ECO:0000256" key="3">
    <source>
        <dbReference type="ARBA" id="ARBA00008919"/>
    </source>
</evidence>
<dbReference type="AlphaFoldDB" id="A0AAN7QBB1"/>
<name>A0AAN7QBB1_9COLE</name>
<dbReference type="EMBL" id="JARPUR010000001">
    <property type="protein sequence ID" value="KAK4886625.1"/>
    <property type="molecule type" value="Genomic_DNA"/>
</dbReference>
<dbReference type="GO" id="GO:0032580">
    <property type="term" value="C:Golgi cisterna membrane"/>
    <property type="evidence" value="ECO:0007669"/>
    <property type="project" value="UniProtKB-SubCell"/>
</dbReference>
<dbReference type="InterPro" id="IPR001503">
    <property type="entry name" value="Glyco_trans_10"/>
</dbReference>
<comment type="pathway">
    <text evidence="2">Protein modification; protein glycosylation.</text>
</comment>
<evidence type="ECO:0000313" key="14">
    <source>
        <dbReference type="EMBL" id="KAK4886625.1"/>
    </source>
</evidence>
<keyword evidence="11" id="KW-0333">Golgi apparatus</keyword>
<dbReference type="InterPro" id="IPR038577">
    <property type="entry name" value="GT10-like_C_sf"/>
</dbReference>
<protein>
    <recommendedName>
        <fullName evidence="11">Fucosyltransferase</fullName>
        <ecNumber evidence="11">2.4.1.-</ecNumber>
    </recommendedName>
</protein>
<organism evidence="14 15">
    <name type="scientific">Aquatica leii</name>
    <dbReference type="NCBI Taxonomy" id="1421715"/>
    <lineage>
        <taxon>Eukaryota</taxon>
        <taxon>Metazoa</taxon>
        <taxon>Ecdysozoa</taxon>
        <taxon>Arthropoda</taxon>
        <taxon>Hexapoda</taxon>
        <taxon>Insecta</taxon>
        <taxon>Pterygota</taxon>
        <taxon>Neoptera</taxon>
        <taxon>Endopterygota</taxon>
        <taxon>Coleoptera</taxon>
        <taxon>Polyphaga</taxon>
        <taxon>Elateriformia</taxon>
        <taxon>Elateroidea</taxon>
        <taxon>Lampyridae</taxon>
        <taxon>Luciolinae</taxon>
        <taxon>Aquatica</taxon>
    </lineage>
</organism>
<dbReference type="InterPro" id="IPR031481">
    <property type="entry name" value="Glyco_tran_10_N"/>
</dbReference>
<evidence type="ECO:0000256" key="7">
    <source>
        <dbReference type="ARBA" id="ARBA00022968"/>
    </source>
</evidence>
<reference evidence="15" key="1">
    <citation type="submission" date="2023-01" db="EMBL/GenBank/DDBJ databases">
        <title>Key to firefly adult light organ development and bioluminescence: homeobox transcription factors regulate luciferase expression and transportation to peroxisome.</title>
        <authorList>
            <person name="Fu X."/>
        </authorList>
    </citation>
    <scope>NUCLEOTIDE SEQUENCE [LARGE SCALE GENOMIC DNA]</scope>
</reference>
<comment type="caution">
    <text evidence="14">The sequence shown here is derived from an EMBL/GenBank/DDBJ whole genome shotgun (WGS) entry which is preliminary data.</text>
</comment>